<dbReference type="PANTHER" id="PTHR47782:SF1">
    <property type="entry name" value="PYRIMIDINE PATHWAY REGULATORY PROTEIN 1"/>
    <property type="match status" value="1"/>
</dbReference>
<dbReference type="PANTHER" id="PTHR47782">
    <property type="entry name" value="ZN(II)2CYS6 TRANSCRIPTION FACTOR (EUROFUNG)-RELATED"/>
    <property type="match status" value="1"/>
</dbReference>
<dbReference type="InterPro" id="IPR007219">
    <property type="entry name" value="XnlR_reg_dom"/>
</dbReference>
<evidence type="ECO:0000256" key="8">
    <source>
        <dbReference type="SAM" id="MobiDB-lite"/>
    </source>
</evidence>
<dbReference type="Pfam" id="PF04082">
    <property type="entry name" value="Fungal_trans"/>
    <property type="match status" value="1"/>
</dbReference>
<dbReference type="Proteomes" id="UP001600888">
    <property type="component" value="Unassembled WGS sequence"/>
</dbReference>
<gene>
    <name evidence="10" type="ORF">FJTKL_06209</name>
</gene>
<proteinExistence type="predicted"/>
<dbReference type="PROSITE" id="PS50048">
    <property type="entry name" value="ZN2_CY6_FUNGAL_2"/>
    <property type="match status" value="1"/>
</dbReference>
<organism evidence="10 11">
    <name type="scientific">Diaporthe vaccinii</name>
    <dbReference type="NCBI Taxonomy" id="105482"/>
    <lineage>
        <taxon>Eukaryota</taxon>
        <taxon>Fungi</taxon>
        <taxon>Dikarya</taxon>
        <taxon>Ascomycota</taxon>
        <taxon>Pezizomycotina</taxon>
        <taxon>Sordariomycetes</taxon>
        <taxon>Sordariomycetidae</taxon>
        <taxon>Diaporthales</taxon>
        <taxon>Diaporthaceae</taxon>
        <taxon>Diaporthe</taxon>
        <taxon>Diaporthe eres species complex</taxon>
    </lineage>
</organism>
<feature type="domain" description="Zn(2)-C6 fungal-type" evidence="9">
    <location>
        <begin position="19"/>
        <end position="47"/>
    </location>
</feature>
<evidence type="ECO:0000313" key="10">
    <source>
        <dbReference type="EMBL" id="KAL2272696.1"/>
    </source>
</evidence>
<dbReference type="SMART" id="SM00906">
    <property type="entry name" value="Fungal_trans"/>
    <property type="match status" value="1"/>
</dbReference>
<evidence type="ECO:0000256" key="7">
    <source>
        <dbReference type="ARBA" id="ARBA00023242"/>
    </source>
</evidence>
<dbReference type="SUPFAM" id="SSF57701">
    <property type="entry name" value="Zn2/Cys6 DNA-binding domain"/>
    <property type="match status" value="1"/>
</dbReference>
<dbReference type="InterPro" id="IPR036864">
    <property type="entry name" value="Zn2-C6_fun-type_DNA-bd_sf"/>
</dbReference>
<evidence type="ECO:0000259" key="9">
    <source>
        <dbReference type="PROSITE" id="PS50048"/>
    </source>
</evidence>
<protein>
    <recommendedName>
        <fullName evidence="9">Zn(2)-C6 fungal-type domain-containing protein</fullName>
    </recommendedName>
</protein>
<evidence type="ECO:0000256" key="3">
    <source>
        <dbReference type="ARBA" id="ARBA00022833"/>
    </source>
</evidence>
<dbReference type="CDD" id="cd00067">
    <property type="entry name" value="GAL4"/>
    <property type="match status" value="1"/>
</dbReference>
<evidence type="ECO:0000256" key="1">
    <source>
        <dbReference type="ARBA" id="ARBA00004123"/>
    </source>
</evidence>
<dbReference type="InterPro" id="IPR052202">
    <property type="entry name" value="Yeast_MetPath_Reg"/>
</dbReference>
<feature type="region of interest" description="Disordered" evidence="8">
    <location>
        <begin position="135"/>
        <end position="156"/>
    </location>
</feature>
<reference evidence="10 11" key="1">
    <citation type="submission" date="2024-03" db="EMBL/GenBank/DDBJ databases">
        <title>A high-quality draft genome sequence of Diaporthe vaccinii, a causative agent of upright dieback and viscid rot disease in cranberry plants.</title>
        <authorList>
            <person name="Sarrasin M."/>
            <person name="Lang B.F."/>
            <person name="Burger G."/>
        </authorList>
    </citation>
    <scope>NUCLEOTIDE SEQUENCE [LARGE SCALE GENOMIC DNA]</scope>
    <source>
        <strain evidence="10 11">IS7</strain>
    </source>
</reference>
<evidence type="ECO:0000256" key="6">
    <source>
        <dbReference type="ARBA" id="ARBA00023163"/>
    </source>
</evidence>
<keyword evidence="7" id="KW-0539">Nucleus</keyword>
<keyword evidence="4" id="KW-0805">Transcription regulation</keyword>
<name>A0ABR4DR41_9PEZI</name>
<evidence type="ECO:0000256" key="4">
    <source>
        <dbReference type="ARBA" id="ARBA00023015"/>
    </source>
</evidence>
<keyword evidence="2" id="KW-0479">Metal-binding</keyword>
<keyword evidence="11" id="KW-1185">Reference proteome</keyword>
<dbReference type="CDD" id="cd12148">
    <property type="entry name" value="fungal_TF_MHR"/>
    <property type="match status" value="1"/>
</dbReference>
<evidence type="ECO:0000256" key="2">
    <source>
        <dbReference type="ARBA" id="ARBA00022723"/>
    </source>
</evidence>
<dbReference type="Gene3D" id="4.10.240.10">
    <property type="entry name" value="Zn(2)-C6 fungal-type DNA-binding domain"/>
    <property type="match status" value="1"/>
</dbReference>
<dbReference type="EMBL" id="JBAWTH010000220">
    <property type="protein sequence ID" value="KAL2272696.1"/>
    <property type="molecule type" value="Genomic_DNA"/>
</dbReference>
<dbReference type="Pfam" id="PF00172">
    <property type="entry name" value="Zn_clus"/>
    <property type="match status" value="1"/>
</dbReference>
<accession>A0ABR4DR41</accession>
<dbReference type="PROSITE" id="PS00463">
    <property type="entry name" value="ZN2_CY6_FUNGAL_1"/>
    <property type="match status" value="1"/>
</dbReference>
<dbReference type="InterPro" id="IPR001138">
    <property type="entry name" value="Zn2Cys6_DnaBD"/>
</dbReference>
<sequence>MDSIPDIQLAASGRHSSKVCARCKKRKTKCDSAWPSCGACTKAGAVCRGYGSGGEELPRSLVRALETHVAQLEREAAGLQHSPNSVAVALVSRLAHATLAADSPSATSFFLSSLSPAFFLRPSCPPLLISRIKPDVSQPPSHAPQVRTPPRDGPSISTNLGQIPPAALDQMIWDYTNIHLPQYPCVQEQWLRQVFSRIFAVHGGDTDAALTLGIPPESGLSHFDYFVAFVSLAISSITLTWKNETQARIASDAFFAISLQHLRLVLGATEVQKLQISLLLAHYAHMSPGKVDNWACISNGVRLALELGLHKRSPDLASHGQLFWVLYGMERSLCTLLRLPLTFPEECITASLHIPNFNAINNDDTKRQSSATHLYRLRAMETEIYRVLYLQDPKALAEHADLDVWISSITNRLDEWLETAKGFSKYQMFEFRMVQHSSVKSRVYRPTPRLEVRTPEDRRTCFAACSALVNDYQQQTKRRRLFYPWHAVHILYEAAIVMLEACWALRDYVPARQEARQMLAVTIPDCLMLLTKVGESWDDAALCSKYLMPIVDEVTVAFRVRIVAGIVSPHKVSEAETTEKLRKILFPEGPPSWSAAESSESLAIEPEIPAPLLDSSALGGLEEFNWDADWNFLQDVSPVFTKDTPWAST</sequence>
<comment type="caution">
    <text evidence="10">The sequence shown here is derived from an EMBL/GenBank/DDBJ whole genome shotgun (WGS) entry which is preliminary data.</text>
</comment>
<evidence type="ECO:0000313" key="11">
    <source>
        <dbReference type="Proteomes" id="UP001600888"/>
    </source>
</evidence>
<keyword evidence="3" id="KW-0862">Zinc</keyword>
<keyword evidence="5" id="KW-0238">DNA-binding</keyword>
<evidence type="ECO:0000256" key="5">
    <source>
        <dbReference type="ARBA" id="ARBA00023125"/>
    </source>
</evidence>
<dbReference type="SMART" id="SM00066">
    <property type="entry name" value="GAL4"/>
    <property type="match status" value="1"/>
</dbReference>
<dbReference type="EMBL" id="JBAWTH010000220">
    <property type="protein sequence ID" value="KAL2272693.1"/>
    <property type="molecule type" value="Genomic_DNA"/>
</dbReference>
<keyword evidence="6" id="KW-0804">Transcription</keyword>
<comment type="subcellular location">
    <subcellularLocation>
        <location evidence="1">Nucleus</location>
    </subcellularLocation>
</comment>